<gene>
    <name evidence="1" type="ORF">BIS47_59</name>
</gene>
<evidence type="ECO:0000313" key="1">
    <source>
        <dbReference type="EMBL" id="ARB12563.1"/>
    </source>
</evidence>
<reference evidence="1 2" key="1">
    <citation type="submission" date="2017-02" db="EMBL/GenBank/DDBJ databases">
        <title>Genome sequencing and assembly of Klebsiella pneumoniae phages.</title>
        <authorList>
            <person name="Labudda L."/>
            <person name="Strapagiel D."/>
            <person name="Karczewska-Golec J."/>
            <person name="Golec P."/>
        </authorList>
    </citation>
    <scope>NUCLEOTIDE SEQUENCE [LARGE SCALE GENOMIC DNA]</scope>
</reference>
<dbReference type="Proteomes" id="UP000221691">
    <property type="component" value="Segment"/>
</dbReference>
<dbReference type="KEGG" id="vg:55632552"/>
<keyword evidence="1" id="KW-0436">Ligase</keyword>
<dbReference type="GeneID" id="55632552"/>
<accession>A0A1V0E6T2</accession>
<protein>
    <submittedName>
        <fullName evidence="1">DNA ligase</fullName>
    </submittedName>
</protein>
<name>A0A1V0E6T2_9CAUD</name>
<proteinExistence type="predicted"/>
<keyword evidence="2" id="KW-1185">Reference proteome</keyword>
<dbReference type="RefSeq" id="YP_009832566.1">
    <property type="nucleotide sequence ID" value="NC_048656.1"/>
</dbReference>
<dbReference type="GO" id="GO:0016874">
    <property type="term" value="F:ligase activity"/>
    <property type="evidence" value="ECO:0007669"/>
    <property type="project" value="UniProtKB-KW"/>
</dbReference>
<sequence>MPDRSATYPYCLEESNRIGLSPYRYGGTGFKPVSAPCSLLSKTIVYLDFHQDRVRPVACSGIPPRTVPQLSWG</sequence>
<organism evidence="1 2">
    <name type="scientific">Klebsiella phage vB_KpnM_BIS47</name>
    <dbReference type="NCBI Taxonomy" id="1907784"/>
    <lineage>
        <taxon>Viruses</taxon>
        <taxon>Duplodnaviria</taxon>
        <taxon>Heunggongvirae</taxon>
        <taxon>Uroviricota</taxon>
        <taxon>Caudoviricetes</taxon>
        <taxon>Vequintavirinae</taxon>
        <taxon>Mydovirus</taxon>
        <taxon>Mydovirus BIS47</taxon>
    </lineage>
</organism>
<evidence type="ECO:0000313" key="2">
    <source>
        <dbReference type="Proteomes" id="UP000221691"/>
    </source>
</evidence>
<dbReference type="EMBL" id="KY652726">
    <property type="protein sequence ID" value="ARB12563.1"/>
    <property type="molecule type" value="Genomic_DNA"/>
</dbReference>